<name>A0A8D8LWD4_9HEMI</name>
<evidence type="ECO:0000313" key="5">
    <source>
        <dbReference type="EMBL" id="CAG6612466.1"/>
    </source>
</evidence>
<evidence type="ECO:0000259" key="4">
    <source>
        <dbReference type="Pfam" id="PF09398"/>
    </source>
</evidence>
<reference evidence="5" key="1">
    <citation type="submission" date="2021-05" db="EMBL/GenBank/DDBJ databases">
        <authorList>
            <person name="Alioto T."/>
            <person name="Alioto T."/>
            <person name="Gomez Garrido J."/>
        </authorList>
    </citation>
    <scope>NUCLEOTIDE SEQUENCE</scope>
</reference>
<keyword evidence="1" id="KW-0963">Cytoplasm</keyword>
<keyword evidence="2" id="KW-0206">Cytoskeleton</keyword>
<proteinExistence type="predicted"/>
<feature type="compositionally biased region" description="Polar residues" evidence="3">
    <location>
        <begin position="313"/>
        <end position="323"/>
    </location>
</feature>
<sequence length="337" mass="37313">MSSDDDSQLRDLVAQTLESKGVLSKLRAELRANVFLALEGNEKFKEQLRENKIISDLVKTEEGLLALHIVKEFLEFCDLKFTQTVLESEIGDQLNLKGQQDLIHDLKIKQPNQSVPVLCQLVKAHQNNSHLPNSSNVQSSIPNSNGPPDSENHRLEDKKLVNGENKSGLKQKSRTSDEQLILDLNLTNMNGSQEDDQSTNPPSPLLLDQLPPLVPSIIPNSNNLIKTINNLEPQTKSGHQTNLEIQTKSGHQTNRTANDLKDNLLLLGEEKVNSPSHKNKDGDTGSVSEIEEDLDSTDDLLNSSGSLRDDVTQDNSISTLSSGINCDYMEDVNKISR</sequence>
<evidence type="ECO:0000256" key="3">
    <source>
        <dbReference type="SAM" id="MobiDB-lite"/>
    </source>
</evidence>
<dbReference type="AlphaFoldDB" id="A0A8D8LWD4"/>
<evidence type="ECO:0000256" key="2">
    <source>
        <dbReference type="ARBA" id="ARBA00023212"/>
    </source>
</evidence>
<dbReference type="InterPro" id="IPR018993">
    <property type="entry name" value="FOP_dimerisation-dom_N"/>
</dbReference>
<dbReference type="PANTHER" id="PTHR15431:SF9">
    <property type="entry name" value="CENTROSOMAL PROTEIN 43"/>
    <property type="match status" value="1"/>
</dbReference>
<protein>
    <submittedName>
        <fullName evidence="5">FGFR1 oncogene partner</fullName>
    </submittedName>
</protein>
<dbReference type="GO" id="GO:0005813">
    <property type="term" value="C:centrosome"/>
    <property type="evidence" value="ECO:0007669"/>
    <property type="project" value="TreeGrafter"/>
</dbReference>
<organism evidence="5">
    <name type="scientific">Cacopsylla melanoneura</name>
    <dbReference type="NCBI Taxonomy" id="428564"/>
    <lineage>
        <taxon>Eukaryota</taxon>
        <taxon>Metazoa</taxon>
        <taxon>Ecdysozoa</taxon>
        <taxon>Arthropoda</taxon>
        <taxon>Hexapoda</taxon>
        <taxon>Insecta</taxon>
        <taxon>Pterygota</taxon>
        <taxon>Neoptera</taxon>
        <taxon>Paraneoptera</taxon>
        <taxon>Hemiptera</taxon>
        <taxon>Sternorrhyncha</taxon>
        <taxon>Psylloidea</taxon>
        <taxon>Psyllidae</taxon>
        <taxon>Psyllinae</taxon>
        <taxon>Cacopsylla</taxon>
    </lineage>
</organism>
<dbReference type="Gene3D" id="1.20.960.40">
    <property type="match status" value="1"/>
</dbReference>
<feature type="compositionally biased region" description="Polar residues" evidence="3">
    <location>
        <begin position="129"/>
        <end position="147"/>
    </location>
</feature>
<feature type="region of interest" description="Disordered" evidence="3">
    <location>
        <begin position="129"/>
        <end position="209"/>
    </location>
</feature>
<dbReference type="PANTHER" id="PTHR15431">
    <property type="entry name" value="FGFR1 ONCOGENE PARTNER/LISH DOMAIN-CONTAINING PROTEIN"/>
    <property type="match status" value="1"/>
</dbReference>
<feature type="compositionally biased region" description="Acidic residues" evidence="3">
    <location>
        <begin position="289"/>
        <end position="298"/>
    </location>
</feature>
<accession>A0A8D8LWD4</accession>
<dbReference type="EMBL" id="HBUF01024642">
    <property type="protein sequence ID" value="CAG6612466.1"/>
    <property type="molecule type" value="Transcribed_RNA"/>
</dbReference>
<feature type="compositionally biased region" description="Basic and acidic residues" evidence="3">
    <location>
        <begin position="150"/>
        <end position="161"/>
    </location>
</feature>
<dbReference type="GO" id="GO:0034453">
    <property type="term" value="P:microtubule anchoring"/>
    <property type="evidence" value="ECO:0007669"/>
    <property type="project" value="InterPro"/>
</dbReference>
<dbReference type="Pfam" id="PF09398">
    <property type="entry name" value="FOP_dimer"/>
    <property type="match status" value="1"/>
</dbReference>
<evidence type="ECO:0000256" key="1">
    <source>
        <dbReference type="ARBA" id="ARBA00022490"/>
    </source>
</evidence>
<dbReference type="EMBL" id="HBUF01024643">
    <property type="protein sequence ID" value="CAG6612467.1"/>
    <property type="molecule type" value="Transcribed_RNA"/>
</dbReference>
<feature type="region of interest" description="Disordered" evidence="3">
    <location>
        <begin position="269"/>
        <end position="323"/>
    </location>
</feature>
<feature type="compositionally biased region" description="Basic and acidic residues" evidence="3">
    <location>
        <begin position="269"/>
        <end position="283"/>
    </location>
</feature>
<feature type="domain" description="FGFR1 oncogene partner (FOP) N-terminal dimerisation" evidence="4">
    <location>
        <begin position="57"/>
        <end position="123"/>
    </location>
</feature>